<evidence type="ECO:0000259" key="2">
    <source>
        <dbReference type="Pfam" id="PF14856"/>
    </source>
</evidence>
<keyword evidence="4" id="KW-1185">Reference proteome</keyword>
<feature type="chain" id="PRO_5045673170" evidence="1">
    <location>
        <begin position="22"/>
        <end position="150"/>
    </location>
</feature>
<reference evidence="3 4" key="1">
    <citation type="journal article" date="2024" name="IMA Fungus">
        <title>Apiospora arundinis, a panoply of carbohydrate-active enzymes and secondary metabolites.</title>
        <authorList>
            <person name="Sorensen T."/>
            <person name="Petersen C."/>
            <person name="Muurmann A.T."/>
            <person name="Christiansen J.V."/>
            <person name="Brundto M.L."/>
            <person name="Overgaard C.K."/>
            <person name="Boysen A.T."/>
            <person name="Wollenberg R.D."/>
            <person name="Larsen T.O."/>
            <person name="Sorensen J.L."/>
            <person name="Nielsen K.L."/>
            <person name="Sondergaard T.E."/>
        </authorList>
    </citation>
    <scope>NUCLEOTIDE SEQUENCE [LARGE SCALE GENOMIC DNA]</scope>
    <source>
        <strain evidence="3 4">AAU 773</strain>
    </source>
</reference>
<organism evidence="3 4">
    <name type="scientific">Apiospora arundinis</name>
    <dbReference type="NCBI Taxonomy" id="335852"/>
    <lineage>
        <taxon>Eukaryota</taxon>
        <taxon>Fungi</taxon>
        <taxon>Dikarya</taxon>
        <taxon>Ascomycota</taxon>
        <taxon>Pezizomycotina</taxon>
        <taxon>Sordariomycetes</taxon>
        <taxon>Xylariomycetidae</taxon>
        <taxon>Amphisphaeriales</taxon>
        <taxon>Apiosporaceae</taxon>
        <taxon>Apiospora</taxon>
    </lineage>
</organism>
<proteinExistence type="predicted"/>
<gene>
    <name evidence="3" type="ORF">PGQ11_004757</name>
</gene>
<evidence type="ECO:0000256" key="1">
    <source>
        <dbReference type="SAM" id="SignalP"/>
    </source>
</evidence>
<dbReference type="InterPro" id="IPR029226">
    <property type="entry name" value="Ecp2-like"/>
</dbReference>
<comment type="caution">
    <text evidence="3">The sequence shown here is derived from an EMBL/GenBank/DDBJ whole genome shotgun (WGS) entry which is preliminary data.</text>
</comment>
<feature type="signal peptide" evidence="1">
    <location>
        <begin position="1"/>
        <end position="21"/>
    </location>
</feature>
<evidence type="ECO:0000313" key="3">
    <source>
        <dbReference type="EMBL" id="KAK8874243.1"/>
    </source>
</evidence>
<feature type="domain" description="Ecp2 effector protein-like" evidence="2">
    <location>
        <begin position="33"/>
        <end position="136"/>
    </location>
</feature>
<keyword evidence="1" id="KW-0732">Signal</keyword>
<evidence type="ECO:0000313" key="4">
    <source>
        <dbReference type="Proteomes" id="UP001390339"/>
    </source>
</evidence>
<accession>A0ABR2J8X0</accession>
<dbReference type="Pfam" id="PF14856">
    <property type="entry name" value="Hce2"/>
    <property type="match status" value="1"/>
</dbReference>
<sequence>MIFNFTQVFGLWALLAPSALAYTKLYGKEWEDKCSHTTWEDNTSNESPRADDCLQLAKNWQDKHEGWFLTGARPDVYAELDKFNTCGFGVMPVLKEDIKAGNFWFGSNDLRDLVFDATMRFKHRGGRIGATGVAHCGDTEVRWGIYHTPI</sequence>
<dbReference type="Proteomes" id="UP001390339">
    <property type="component" value="Unassembled WGS sequence"/>
</dbReference>
<protein>
    <submittedName>
        <fullName evidence="3">RF2-like protein</fullName>
    </submittedName>
</protein>
<dbReference type="EMBL" id="JAPCWZ010000003">
    <property type="protein sequence ID" value="KAK8874243.1"/>
    <property type="molecule type" value="Genomic_DNA"/>
</dbReference>
<name>A0ABR2J8X0_9PEZI</name>